<reference evidence="2 3" key="1">
    <citation type="journal article" date="2019" name="Environ. Microbiol.">
        <title>An active ?-lactamase is a part of an orchestrated cell wall stress resistance network of Bacillus subtilis and related rhizosphere species.</title>
        <authorList>
            <person name="Bucher T."/>
            <person name="Keren-Paz A."/>
            <person name="Hausser J."/>
            <person name="Olender T."/>
            <person name="Cytryn E."/>
            <person name="Kolodkin-Gal I."/>
        </authorList>
    </citation>
    <scope>NUCLEOTIDE SEQUENCE [LARGE SCALE GENOMIC DNA]</scope>
    <source>
        <strain evidence="2 3">I32</strain>
    </source>
</reference>
<sequence>MFFSYIVLSSLDLTVIIIPYTQVCILAFASMVLGAGAALIASLQLRKFKLNDTLKELSA</sequence>
<dbReference type="EMBL" id="SZOH01001594">
    <property type="protein sequence ID" value="TKJ00401.1"/>
    <property type="molecule type" value="Genomic_DNA"/>
</dbReference>
<evidence type="ECO:0000313" key="3">
    <source>
        <dbReference type="Proteomes" id="UP000308444"/>
    </source>
</evidence>
<name>A0A9X9A7V4_BACCE</name>
<accession>A0A9X9A7V4</accession>
<comment type="caution">
    <text evidence="2">The sequence shown here is derived from an EMBL/GenBank/DDBJ whole genome shotgun (WGS) entry which is preliminary data.</text>
</comment>
<gene>
    <name evidence="2" type="ORF">FC695_21740</name>
</gene>
<keyword evidence="1" id="KW-1133">Transmembrane helix</keyword>
<proteinExistence type="predicted"/>
<dbReference type="AlphaFoldDB" id="A0A9X9A7V4"/>
<feature type="transmembrane region" description="Helical" evidence="1">
    <location>
        <begin position="20"/>
        <end position="41"/>
    </location>
</feature>
<evidence type="ECO:0000256" key="1">
    <source>
        <dbReference type="SAM" id="Phobius"/>
    </source>
</evidence>
<dbReference type="Proteomes" id="UP000308444">
    <property type="component" value="Unassembled WGS sequence"/>
</dbReference>
<organism evidence="2 3">
    <name type="scientific">Bacillus cereus</name>
    <dbReference type="NCBI Taxonomy" id="1396"/>
    <lineage>
        <taxon>Bacteria</taxon>
        <taxon>Bacillati</taxon>
        <taxon>Bacillota</taxon>
        <taxon>Bacilli</taxon>
        <taxon>Bacillales</taxon>
        <taxon>Bacillaceae</taxon>
        <taxon>Bacillus</taxon>
        <taxon>Bacillus cereus group</taxon>
    </lineage>
</organism>
<keyword evidence="1" id="KW-0472">Membrane</keyword>
<protein>
    <submittedName>
        <fullName evidence="2">Uncharacterized protein</fullName>
    </submittedName>
</protein>
<evidence type="ECO:0000313" key="2">
    <source>
        <dbReference type="EMBL" id="TKJ00401.1"/>
    </source>
</evidence>
<keyword evidence="1" id="KW-0812">Transmembrane</keyword>